<dbReference type="Proteomes" id="UP000829398">
    <property type="component" value="Chromosome 4"/>
</dbReference>
<keyword evidence="2" id="KW-1185">Reference proteome</keyword>
<accession>A0ACB8L8B2</accession>
<reference evidence="2" key="1">
    <citation type="journal article" date="2023" name="Hortic. Res.">
        <title>A chromosome-level phased genome enabling allele-level studies in sweet orange: a case study on citrus Huanglongbing tolerance.</title>
        <authorList>
            <person name="Wu B."/>
            <person name="Yu Q."/>
            <person name="Deng Z."/>
            <person name="Duan Y."/>
            <person name="Luo F."/>
            <person name="Gmitter F. Jr."/>
        </authorList>
    </citation>
    <scope>NUCLEOTIDE SEQUENCE [LARGE SCALE GENOMIC DNA]</scope>
    <source>
        <strain evidence="2">cv. Valencia</strain>
    </source>
</reference>
<sequence>MTRTGARQVQPCNLVVMFGFLKKINEWYYVGRLGEKKNSLPPGEMGWPLLGNMLSFIKAFRSSDPDSFIHCLVARYGRTGVYKSHLFWSPSIVVCTPETCKHVLMDNEKFGRGNPESTKELLGKQTVSLSTEEHKRLRKLTTNPFRGDKALTMYVGYIEDIVIDMLDELGSINKPVVFLFEMRKLAFKVIGHIVFGTTSDHLLELMEKYYTDLLLGLRSPAINIPGFAFHGALKARKLLVKLLEEVLEERKKRSGIEQKKGQKGMIDLLIEAEDENGKKLEDVHIIDLLIINLLAGHESSAHASMWAVLYLNQHPEMLQKAKQEQEEIIKRRPSTQKGLTLEEIKQMDYLAKVIDETMRRSSLFIPIFREAKVDANIQGYTVPKGWQVLVWTRGVHMDPEVYTNPKEFDPSRWDVIIREVEADNAIFVACNKNHTTKPGSYIPFGGGPWICPGADLTKLEIYIFLHYFLLNYKLELQNPECPVAYLPVPRPSDNCLAKVIRAG</sequence>
<organism evidence="1 2">
    <name type="scientific">Citrus sinensis</name>
    <name type="common">Sweet orange</name>
    <name type="synonym">Citrus aurantium var. sinensis</name>
    <dbReference type="NCBI Taxonomy" id="2711"/>
    <lineage>
        <taxon>Eukaryota</taxon>
        <taxon>Viridiplantae</taxon>
        <taxon>Streptophyta</taxon>
        <taxon>Embryophyta</taxon>
        <taxon>Tracheophyta</taxon>
        <taxon>Spermatophyta</taxon>
        <taxon>Magnoliopsida</taxon>
        <taxon>eudicotyledons</taxon>
        <taxon>Gunneridae</taxon>
        <taxon>Pentapetalae</taxon>
        <taxon>rosids</taxon>
        <taxon>malvids</taxon>
        <taxon>Sapindales</taxon>
        <taxon>Rutaceae</taxon>
        <taxon>Aurantioideae</taxon>
        <taxon>Citrus</taxon>
    </lineage>
</organism>
<evidence type="ECO:0000313" key="2">
    <source>
        <dbReference type="Proteomes" id="UP000829398"/>
    </source>
</evidence>
<evidence type="ECO:0000313" key="1">
    <source>
        <dbReference type="EMBL" id="KAH9769694.1"/>
    </source>
</evidence>
<gene>
    <name evidence="1" type="ORF">KPL71_012113</name>
</gene>
<dbReference type="EMBL" id="CM039173">
    <property type="protein sequence ID" value="KAH9769694.1"/>
    <property type="molecule type" value="Genomic_DNA"/>
</dbReference>
<protein>
    <submittedName>
        <fullName evidence="1">Ent-kaurenoic acid oxidase 2</fullName>
    </submittedName>
</protein>
<proteinExistence type="predicted"/>
<name>A0ACB8L8B2_CITSI</name>
<comment type="caution">
    <text evidence="1">The sequence shown here is derived from an EMBL/GenBank/DDBJ whole genome shotgun (WGS) entry which is preliminary data.</text>
</comment>